<feature type="transmembrane region" description="Helical" evidence="7">
    <location>
        <begin position="282"/>
        <end position="300"/>
    </location>
</feature>
<evidence type="ECO:0000313" key="9">
    <source>
        <dbReference type="EMBL" id="MFD2420536.1"/>
    </source>
</evidence>
<keyword evidence="4 7" id="KW-0812">Transmembrane</keyword>
<feature type="transmembrane region" description="Helical" evidence="7">
    <location>
        <begin position="219"/>
        <end position="236"/>
    </location>
</feature>
<reference evidence="10" key="1">
    <citation type="journal article" date="2019" name="Int. J. Syst. Evol. Microbiol.">
        <title>The Global Catalogue of Microorganisms (GCM) 10K type strain sequencing project: providing services to taxonomists for standard genome sequencing and annotation.</title>
        <authorList>
            <consortium name="The Broad Institute Genomics Platform"/>
            <consortium name="The Broad Institute Genome Sequencing Center for Infectious Disease"/>
            <person name="Wu L."/>
            <person name="Ma J."/>
        </authorList>
    </citation>
    <scope>NUCLEOTIDE SEQUENCE [LARGE SCALE GENOMIC DNA]</scope>
    <source>
        <strain evidence="10">CGMCC 4.7645</strain>
    </source>
</reference>
<dbReference type="InterPro" id="IPR011701">
    <property type="entry name" value="MFS"/>
</dbReference>
<feature type="transmembrane region" description="Helical" evidence="7">
    <location>
        <begin position="256"/>
        <end position="275"/>
    </location>
</feature>
<evidence type="ECO:0000256" key="3">
    <source>
        <dbReference type="ARBA" id="ARBA00022475"/>
    </source>
</evidence>
<accession>A0ABW5G309</accession>
<dbReference type="Gene3D" id="1.20.1250.20">
    <property type="entry name" value="MFS general substrate transporter like domains"/>
    <property type="match status" value="1"/>
</dbReference>
<comment type="subcellular location">
    <subcellularLocation>
        <location evidence="1">Cell membrane</location>
        <topology evidence="1">Multi-pass membrane protein</topology>
    </subcellularLocation>
</comment>
<dbReference type="InterPro" id="IPR020846">
    <property type="entry name" value="MFS_dom"/>
</dbReference>
<keyword evidence="6 7" id="KW-0472">Membrane</keyword>
<keyword evidence="2" id="KW-0813">Transport</keyword>
<feature type="transmembrane region" description="Helical" evidence="7">
    <location>
        <begin position="143"/>
        <end position="164"/>
    </location>
</feature>
<evidence type="ECO:0000256" key="6">
    <source>
        <dbReference type="ARBA" id="ARBA00023136"/>
    </source>
</evidence>
<dbReference type="RefSeq" id="WP_378268644.1">
    <property type="nucleotide sequence ID" value="NZ_JBHUKR010000019.1"/>
</dbReference>
<evidence type="ECO:0000313" key="10">
    <source>
        <dbReference type="Proteomes" id="UP001597417"/>
    </source>
</evidence>
<dbReference type="EMBL" id="JBHUKR010000019">
    <property type="protein sequence ID" value="MFD2420536.1"/>
    <property type="molecule type" value="Genomic_DNA"/>
</dbReference>
<dbReference type="PANTHER" id="PTHR23517">
    <property type="entry name" value="RESISTANCE PROTEIN MDTM, PUTATIVE-RELATED-RELATED"/>
    <property type="match status" value="1"/>
</dbReference>
<feature type="transmembrane region" description="Helical" evidence="7">
    <location>
        <begin position="170"/>
        <end position="191"/>
    </location>
</feature>
<evidence type="ECO:0000256" key="5">
    <source>
        <dbReference type="ARBA" id="ARBA00022989"/>
    </source>
</evidence>
<keyword evidence="5 7" id="KW-1133">Transmembrane helix</keyword>
<comment type="caution">
    <text evidence="9">The sequence shown here is derived from an EMBL/GenBank/DDBJ whole genome shotgun (WGS) entry which is preliminary data.</text>
</comment>
<feature type="transmembrane region" description="Helical" evidence="7">
    <location>
        <begin position="54"/>
        <end position="76"/>
    </location>
</feature>
<feature type="transmembrane region" description="Helical" evidence="7">
    <location>
        <begin position="345"/>
        <end position="365"/>
    </location>
</feature>
<evidence type="ECO:0000256" key="2">
    <source>
        <dbReference type="ARBA" id="ARBA00022448"/>
    </source>
</evidence>
<evidence type="ECO:0000259" key="8">
    <source>
        <dbReference type="PROSITE" id="PS50850"/>
    </source>
</evidence>
<dbReference type="SUPFAM" id="SSF103473">
    <property type="entry name" value="MFS general substrate transporter"/>
    <property type="match status" value="1"/>
</dbReference>
<proteinExistence type="predicted"/>
<feature type="transmembrane region" description="Helical" evidence="7">
    <location>
        <begin position="306"/>
        <end position="324"/>
    </location>
</feature>
<dbReference type="PANTHER" id="PTHR23517:SF2">
    <property type="entry name" value="MULTIDRUG RESISTANCE PROTEIN MDTH"/>
    <property type="match status" value="1"/>
</dbReference>
<evidence type="ECO:0000256" key="4">
    <source>
        <dbReference type="ARBA" id="ARBA00022692"/>
    </source>
</evidence>
<protein>
    <submittedName>
        <fullName evidence="9">MFS transporter</fullName>
    </submittedName>
</protein>
<dbReference type="Proteomes" id="UP001597417">
    <property type="component" value="Unassembled WGS sequence"/>
</dbReference>
<sequence>MGTIETESTWTSLRSMPAAVWLLYLAALINRFGNSAIVFLVFHLRAIGLSAGQAGFVLTAYGLGGLGSSVVGGHLADKISRQRVISGSAVFACVGFLALGQVHGYRVLVLVSVCTGLMAEMYRPAANALVADLVPPGKRVTAFAGYRLFTNAGFAVGPMIGGLLSREGTGYVFGIAAACCLCYAALVLFGVRGPASPVRGRARAGRRSALSTVTRDRRFLTFLAAYFLVMLVLMQYQSTFALFTDRIGLSQREFGILVGLNGMLVVILSLPASAVTATLRSGIAIALGFLLTGVGFGLNLFATDVLLVVVAVVVATMGEVIFIPRGAAYVAEIAPVEMRARYMSALESAWSLSLVVSPVLGIAAYEAAGRSFWIICASVGAVAAAAMLVSHRPPGGTVLGEERAPAATTIG</sequence>
<organism evidence="9 10">
    <name type="scientific">Amycolatopsis pigmentata</name>
    <dbReference type="NCBI Taxonomy" id="450801"/>
    <lineage>
        <taxon>Bacteria</taxon>
        <taxon>Bacillati</taxon>
        <taxon>Actinomycetota</taxon>
        <taxon>Actinomycetes</taxon>
        <taxon>Pseudonocardiales</taxon>
        <taxon>Pseudonocardiaceae</taxon>
        <taxon>Amycolatopsis</taxon>
    </lineage>
</organism>
<dbReference type="PROSITE" id="PS50850">
    <property type="entry name" value="MFS"/>
    <property type="match status" value="1"/>
</dbReference>
<dbReference type="InterPro" id="IPR036259">
    <property type="entry name" value="MFS_trans_sf"/>
</dbReference>
<evidence type="ECO:0000256" key="1">
    <source>
        <dbReference type="ARBA" id="ARBA00004651"/>
    </source>
</evidence>
<name>A0ABW5G309_9PSEU</name>
<feature type="transmembrane region" description="Helical" evidence="7">
    <location>
        <begin position="371"/>
        <end position="389"/>
    </location>
</feature>
<gene>
    <name evidence="9" type="ORF">ACFSXZ_29840</name>
</gene>
<keyword evidence="3" id="KW-1003">Cell membrane</keyword>
<dbReference type="Pfam" id="PF07690">
    <property type="entry name" value="MFS_1"/>
    <property type="match status" value="1"/>
</dbReference>
<feature type="domain" description="Major facilitator superfamily (MFS) profile" evidence="8">
    <location>
        <begin position="1"/>
        <end position="394"/>
    </location>
</feature>
<keyword evidence="10" id="KW-1185">Reference proteome</keyword>
<feature type="transmembrane region" description="Helical" evidence="7">
    <location>
        <begin position="21"/>
        <end position="42"/>
    </location>
</feature>
<evidence type="ECO:0000256" key="7">
    <source>
        <dbReference type="SAM" id="Phobius"/>
    </source>
</evidence>
<feature type="transmembrane region" description="Helical" evidence="7">
    <location>
        <begin position="83"/>
        <end position="99"/>
    </location>
</feature>
<dbReference type="InterPro" id="IPR050171">
    <property type="entry name" value="MFS_Transporters"/>
</dbReference>